<proteinExistence type="predicted"/>
<evidence type="ECO:0000313" key="4">
    <source>
        <dbReference type="Proteomes" id="UP000675781"/>
    </source>
</evidence>
<evidence type="ECO:0000313" key="3">
    <source>
        <dbReference type="EMBL" id="MBR7837651.1"/>
    </source>
</evidence>
<organism evidence="3 4">
    <name type="scientific">Actinospica durhamensis</name>
    <dbReference type="NCBI Taxonomy" id="1508375"/>
    <lineage>
        <taxon>Bacteria</taxon>
        <taxon>Bacillati</taxon>
        <taxon>Actinomycetota</taxon>
        <taxon>Actinomycetes</taxon>
        <taxon>Catenulisporales</taxon>
        <taxon>Actinospicaceae</taxon>
        <taxon>Actinospica</taxon>
    </lineage>
</organism>
<keyword evidence="2" id="KW-0812">Transmembrane</keyword>
<evidence type="ECO:0000256" key="1">
    <source>
        <dbReference type="SAM" id="MobiDB-lite"/>
    </source>
</evidence>
<name>A0A941EVD3_9ACTN</name>
<keyword evidence="2" id="KW-1133">Transmembrane helix</keyword>
<gene>
    <name evidence="3" type="ORF">KDL01_30505</name>
</gene>
<feature type="region of interest" description="Disordered" evidence="1">
    <location>
        <begin position="138"/>
        <end position="166"/>
    </location>
</feature>
<sequence>MVGPPRRLAAALTGLGAVLCVLGWYQASGQATVAQQIPYLASATIPGAALLAAGAVALLRPSARADAASDRVRAPALTRQPSGSPGAEAAFLRVPDGRYLHTPDCPLMDGRADAVPLTAAEAAGGVAGVEPGLRSCPLCHAEPPAPAESPASSTPPAPPAPPELPA</sequence>
<dbReference type="RefSeq" id="WP_212532117.1">
    <property type="nucleotide sequence ID" value="NZ_JAGSOG010000219.1"/>
</dbReference>
<protein>
    <submittedName>
        <fullName evidence="3">Uncharacterized protein</fullName>
    </submittedName>
</protein>
<feature type="compositionally biased region" description="Pro residues" evidence="1">
    <location>
        <begin position="143"/>
        <end position="166"/>
    </location>
</feature>
<comment type="caution">
    <text evidence="3">The sequence shown here is derived from an EMBL/GenBank/DDBJ whole genome shotgun (WGS) entry which is preliminary data.</text>
</comment>
<feature type="region of interest" description="Disordered" evidence="1">
    <location>
        <begin position="66"/>
        <end position="88"/>
    </location>
</feature>
<dbReference type="Proteomes" id="UP000675781">
    <property type="component" value="Unassembled WGS sequence"/>
</dbReference>
<feature type="transmembrane region" description="Helical" evidence="2">
    <location>
        <begin position="39"/>
        <end position="59"/>
    </location>
</feature>
<accession>A0A941EVD3</accession>
<evidence type="ECO:0000256" key="2">
    <source>
        <dbReference type="SAM" id="Phobius"/>
    </source>
</evidence>
<dbReference type="AlphaFoldDB" id="A0A941EVD3"/>
<reference evidence="3" key="1">
    <citation type="submission" date="2021-04" db="EMBL/GenBank/DDBJ databases">
        <title>Genome based classification of Actinospica acidithermotolerans sp. nov., an actinobacterium isolated from an Indonesian hot spring.</title>
        <authorList>
            <person name="Kusuma A.B."/>
            <person name="Putra K.E."/>
            <person name="Nafisah S."/>
            <person name="Loh J."/>
            <person name="Nouioui I."/>
            <person name="Goodfellow M."/>
        </authorList>
    </citation>
    <scope>NUCLEOTIDE SEQUENCE</scope>
    <source>
        <strain evidence="3">CSCA 57</strain>
    </source>
</reference>
<keyword evidence="4" id="KW-1185">Reference proteome</keyword>
<keyword evidence="2" id="KW-0472">Membrane</keyword>
<dbReference type="EMBL" id="JAGSOG010000219">
    <property type="protein sequence ID" value="MBR7837651.1"/>
    <property type="molecule type" value="Genomic_DNA"/>
</dbReference>